<accession>A0A9P6HFK1</accession>
<evidence type="ECO:0000256" key="1">
    <source>
        <dbReference type="SAM" id="MobiDB-lite"/>
    </source>
</evidence>
<evidence type="ECO:0000313" key="2">
    <source>
        <dbReference type="EMBL" id="KAF9784913.1"/>
    </source>
</evidence>
<reference evidence="2" key="1">
    <citation type="journal article" date="2020" name="Nat. Commun.">
        <title>Large-scale genome sequencing of mycorrhizal fungi provides insights into the early evolution of symbiotic traits.</title>
        <authorList>
            <person name="Miyauchi S."/>
            <person name="Kiss E."/>
            <person name="Kuo A."/>
            <person name="Drula E."/>
            <person name="Kohler A."/>
            <person name="Sanchez-Garcia M."/>
            <person name="Morin E."/>
            <person name="Andreopoulos B."/>
            <person name="Barry K.W."/>
            <person name="Bonito G."/>
            <person name="Buee M."/>
            <person name="Carver A."/>
            <person name="Chen C."/>
            <person name="Cichocki N."/>
            <person name="Clum A."/>
            <person name="Culley D."/>
            <person name="Crous P.W."/>
            <person name="Fauchery L."/>
            <person name="Girlanda M."/>
            <person name="Hayes R.D."/>
            <person name="Keri Z."/>
            <person name="LaButti K."/>
            <person name="Lipzen A."/>
            <person name="Lombard V."/>
            <person name="Magnuson J."/>
            <person name="Maillard F."/>
            <person name="Murat C."/>
            <person name="Nolan M."/>
            <person name="Ohm R.A."/>
            <person name="Pangilinan J."/>
            <person name="Pereira M.F."/>
            <person name="Perotto S."/>
            <person name="Peter M."/>
            <person name="Pfister S."/>
            <person name="Riley R."/>
            <person name="Sitrit Y."/>
            <person name="Stielow J.B."/>
            <person name="Szollosi G."/>
            <person name="Zifcakova L."/>
            <person name="Stursova M."/>
            <person name="Spatafora J.W."/>
            <person name="Tedersoo L."/>
            <person name="Vaario L.M."/>
            <person name="Yamada A."/>
            <person name="Yan M."/>
            <person name="Wang P."/>
            <person name="Xu J."/>
            <person name="Bruns T."/>
            <person name="Baldrian P."/>
            <person name="Vilgalys R."/>
            <person name="Dunand C."/>
            <person name="Henrissat B."/>
            <person name="Grigoriev I.V."/>
            <person name="Hibbett D."/>
            <person name="Nagy L.G."/>
            <person name="Martin F.M."/>
        </authorList>
    </citation>
    <scope>NUCLEOTIDE SEQUENCE</scope>
    <source>
        <strain evidence="2">UH-Tt-Lm1</strain>
    </source>
</reference>
<gene>
    <name evidence="2" type="ORF">BJ322DRAFT_794731</name>
</gene>
<keyword evidence="3" id="KW-1185">Reference proteome</keyword>
<evidence type="ECO:0000313" key="3">
    <source>
        <dbReference type="Proteomes" id="UP000736335"/>
    </source>
</evidence>
<protein>
    <submittedName>
        <fullName evidence="2">Uncharacterized protein</fullName>
    </submittedName>
</protein>
<feature type="region of interest" description="Disordered" evidence="1">
    <location>
        <begin position="1"/>
        <end position="23"/>
    </location>
</feature>
<sequence length="214" mass="23587">MVKPRAPASDDLEGGNVSVKCPAKAGEGGLRQYVQRKQLYLRLRTRPTPVTDPAQRIPTKRKGSGNFPRVTGNAKESVYVSGLPSFLSCVRQRGPWYSATGLAREPTPFPRTPFPPPLCQCHSSLALPLTLPQNRLSKAQADVSHHPASEFVIHPALHYLPGLPNTGNGVGAHGTTLCAFWQRGEPQGPIKRVRAWDSSFGETMRKRNNHRWEP</sequence>
<reference evidence="2" key="2">
    <citation type="submission" date="2020-11" db="EMBL/GenBank/DDBJ databases">
        <authorList>
            <consortium name="DOE Joint Genome Institute"/>
            <person name="Kuo A."/>
            <person name="Miyauchi S."/>
            <person name="Kiss E."/>
            <person name="Drula E."/>
            <person name="Kohler A."/>
            <person name="Sanchez-Garcia M."/>
            <person name="Andreopoulos B."/>
            <person name="Barry K.W."/>
            <person name="Bonito G."/>
            <person name="Buee M."/>
            <person name="Carver A."/>
            <person name="Chen C."/>
            <person name="Cichocki N."/>
            <person name="Clum A."/>
            <person name="Culley D."/>
            <person name="Crous P.W."/>
            <person name="Fauchery L."/>
            <person name="Girlanda M."/>
            <person name="Hayes R."/>
            <person name="Keri Z."/>
            <person name="Labutti K."/>
            <person name="Lipzen A."/>
            <person name="Lombard V."/>
            <person name="Magnuson J."/>
            <person name="Maillard F."/>
            <person name="Morin E."/>
            <person name="Murat C."/>
            <person name="Nolan M."/>
            <person name="Ohm R."/>
            <person name="Pangilinan J."/>
            <person name="Pereira M."/>
            <person name="Perotto S."/>
            <person name="Peter M."/>
            <person name="Riley R."/>
            <person name="Sitrit Y."/>
            <person name="Stielow B."/>
            <person name="Szollosi G."/>
            <person name="Zifcakova L."/>
            <person name="Stursova M."/>
            <person name="Spatafora J.W."/>
            <person name="Tedersoo L."/>
            <person name="Vaario L.-M."/>
            <person name="Yamada A."/>
            <person name="Yan M."/>
            <person name="Wang P."/>
            <person name="Xu J."/>
            <person name="Bruns T."/>
            <person name="Baldrian P."/>
            <person name="Vilgalys R."/>
            <person name="Henrissat B."/>
            <person name="Grigoriev I.V."/>
            <person name="Hibbett D."/>
            <person name="Nagy L.G."/>
            <person name="Martin F.M."/>
        </authorList>
    </citation>
    <scope>NUCLEOTIDE SEQUENCE</scope>
    <source>
        <strain evidence="2">UH-Tt-Lm1</strain>
    </source>
</reference>
<dbReference type="Proteomes" id="UP000736335">
    <property type="component" value="Unassembled WGS sequence"/>
</dbReference>
<name>A0A9P6HFK1_9AGAM</name>
<dbReference type="EMBL" id="WIUZ02000007">
    <property type="protein sequence ID" value="KAF9784913.1"/>
    <property type="molecule type" value="Genomic_DNA"/>
</dbReference>
<comment type="caution">
    <text evidence="2">The sequence shown here is derived from an EMBL/GenBank/DDBJ whole genome shotgun (WGS) entry which is preliminary data.</text>
</comment>
<proteinExistence type="predicted"/>
<dbReference type="AlphaFoldDB" id="A0A9P6HFK1"/>
<organism evidence="2 3">
    <name type="scientific">Thelephora terrestris</name>
    <dbReference type="NCBI Taxonomy" id="56493"/>
    <lineage>
        <taxon>Eukaryota</taxon>
        <taxon>Fungi</taxon>
        <taxon>Dikarya</taxon>
        <taxon>Basidiomycota</taxon>
        <taxon>Agaricomycotina</taxon>
        <taxon>Agaricomycetes</taxon>
        <taxon>Thelephorales</taxon>
        <taxon>Thelephoraceae</taxon>
        <taxon>Thelephora</taxon>
    </lineage>
</organism>
<feature type="region of interest" description="Disordered" evidence="1">
    <location>
        <begin position="49"/>
        <end position="70"/>
    </location>
</feature>